<evidence type="ECO:0000256" key="2">
    <source>
        <dbReference type="ARBA" id="ARBA00022692"/>
    </source>
</evidence>
<evidence type="ECO:0000313" key="8">
    <source>
        <dbReference type="EMBL" id="QIX01679.1"/>
    </source>
</evidence>
<evidence type="ECO:0000256" key="3">
    <source>
        <dbReference type="ARBA" id="ARBA00022989"/>
    </source>
</evidence>
<proteinExistence type="predicted"/>
<keyword evidence="2 6" id="KW-0812">Transmembrane</keyword>
<comment type="subcellular location">
    <subcellularLocation>
        <location evidence="1">Membrane</location>
        <topology evidence="1">Single-pass membrane protein</topology>
    </subcellularLocation>
</comment>
<dbReference type="EMBL" id="CP051143">
    <property type="protein sequence ID" value="QIX01679.1"/>
    <property type="molecule type" value="Genomic_DNA"/>
</dbReference>
<accession>A0A6H0Y4A4</accession>
<sequence>MFYQLDGGEFYDTGSTTKAGTRAMVSLLLACLASALLVQADSTWCTPGTNKCSFTGHILTDLSCGFCRTWTLSPSIASNTLRIVGLDGGSLPGDFSASNNYMVSTSLTAKFDLTDGTAWRMSVVPTSVPNVRDSAFWPSRDNSTIWQYGGRTPSSDSILDSGVLPELAVSSYSWSTPVTDVSLARLDAGVNVNVPDRQNAYYVGGYQDSTTSKTITDGLKHFATKMIAFNTTSASPNTLSAPFLPVQNGAVTYLPYGKAGSLLYFGGETPSSATVTDCTDCQVNPWNHIWIYDIASDQWHSQNTTGYVRPRSEFCTSTVFDRDTNSWQIWTMGGVDFNTKTVLGDVAVLSIPAFQWFNATSNAPLRMSVACATYGSQVFVVGGRNADTSTGGTDYPGIAYIYDVNKQSTASIFDPSLTAYAAPSTIRAAISTSSTPASWTDVTVQSLFSNTTTNSNATASASPSTTTSASPSATNSASSNSSSGLSIGAIVGIVVGVVALLLILAVVALFLWRRKSKAQAHHHDDSHRFEKAELADTTMHAAPKMAQAEMPATGYVHQLPDGPGRHEMDTSTRKAGPPVVHELS</sequence>
<dbReference type="InterPro" id="IPR051694">
    <property type="entry name" value="Immunoregulatory_rcpt-like"/>
</dbReference>
<feature type="region of interest" description="Disordered" evidence="5">
    <location>
        <begin position="560"/>
        <end position="584"/>
    </location>
</feature>
<dbReference type="OrthoDB" id="10251809at2759"/>
<evidence type="ECO:0000313" key="9">
    <source>
        <dbReference type="Proteomes" id="UP000503462"/>
    </source>
</evidence>
<evidence type="ECO:0000256" key="1">
    <source>
        <dbReference type="ARBA" id="ARBA00004167"/>
    </source>
</evidence>
<feature type="transmembrane region" description="Helical" evidence="6">
    <location>
        <begin position="485"/>
        <end position="512"/>
    </location>
</feature>
<dbReference type="Proteomes" id="UP000503462">
    <property type="component" value="Chromosome 5"/>
</dbReference>
<evidence type="ECO:0000256" key="4">
    <source>
        <dbReference type="ARBA" id="ARBA00023136"/>
    </source>
</evidence>
<gene>
    <name evidence="8" type="ORF">AMS68_007196</name>
</gene>
<dbReference type="AlphaFoldDB" id="A0A6H0Y4A4"/>
<evidence type="ECO:0000256" key="6">
    <source>
        <dbReference type="SAM" id="Phobius"/>
    </source>
</evidence>
<dbReference type="PANTHER" id="PTHR15549">
    <property type="entry name" value="PAIRED IMMUNOGLOBULIN-LIKE TYPE 2 RECEPTOR"/>
    <property type="match status" value="1"/>
</dbReference>
<keyword evidence="4 6" id="KW-0472">Membrane</keyword>
<evidence type="ECO:0000256" key="5">
    <source>
        <dbReference type="SAM" id="MobiDB-lite"/>
    </source>
</evidence>
<dbReference type="GO" id="GO:0071944">
    <property type="term" value="C:cell periphery"/>
    <property type="evidence" value="ECO:0007669"/>
    <property type="project" value="UniProtKB-ARBA"/>
</dbReference>
<feature type="chain" id="PRO_5026150493" description="Kelch repeat protein" evidence="7">
    <location>
        <begin position="41"/>
        <end position="584"/>
    </location>
</feature>
<dbReference type="Gene3D" id="2.120.10.80">
    <property type="entry name" value="Kelch-type beta propeller"/>
    <property type="match status" value="1"/>
</dbReference>
<feature type="region of interest" description="Disordered" evidence="5">
    <location>
        <begin position="453"/>
        <end position="479"/>
    </location>
</feature>
<reference evidence="8 9" key="1">
    <citation type="journal article" date="2016" name="Sci. Rep.">
        <title>Peltaster fructicola genome reveals evolution from an invasive phytopathogen to an ectophytic parasite.</title>
        <authorList>
            <person name="Xu C."/>
            <person name="Chen H."/>
            <person name="Gleason M.L."/>
            <person name="Xu J.R."/>
            <person name="Liu H."/>
            <person name="Zhang R."/>
            <person name="Sun G."/>
        </authorList>
    </citation>
    <scope>NUCLEOTIDE SEQUENCE [LARGE SCALE GENOMIC DNA]</scope>
    <source>
        <strain evidence="8 9">LNHT1506</strain>
    </source>
</reference>
<name>A0A6H0Y4A4_9PEZI</name>
<feature type="signal peptide" evidence="7">
    <location>
        <begin position="1"/>
        <end position="40"/>
    </location>
</feature>
<feature type="compositionally biased region" description="Basic and acidic residues" evidence="5">
    <location>
        <begin position="563"/>
        <end position="572"/>
    </location>
</feature>
<dbReference type="GO" id="GO:0016020">
    <property type="term" value="C:membrane"/>
    <property type="evidence" value="ECO:0007669"/>
    <property type="project" value="UniProtKB-SubCell"/>
</dbReference>
<dbReference type="InterPro" id="IPR015915">
    <property type="entry name" value="Kelch-typ_b-propeller"/>
</dbReference>
<dbReference type="SUPFAM" id="SSF117281">
    <property type="entry name" value="Kelch motif"/>
    <property type="match status" value="1"/>
</dbReference>
<evidence type="ECO:0008006" key="10">
    <source>
        <dbReference type="Google" id="ProtNLM"/>
    </source>
</evidence>
<keyword evidence="9" id="KW-1185">Reference proteome</keyword>
<keyword evidence="3 6" id="KW-1133">Transmembrane helix</keyword>
<evidence type="ECO:0000256" key="7">
    <source>
        <dbReference type="SAM" id="SignalP"/>
    </source>
</evidence>
<protein>
    <recommendedName>
        <fullName evidence="10">Kelch repeat protein</fullName>
    </recommendedName>
</protein>
<organism evidence="8 9">
    <name type="scientific">Peltaster fructicola</name>
    <dbReference type="NCBI Taxonomy" id="286661"/>
    <lineage>
        <taxon>Eukaryota</taxon>
        <taxon>Fungi</taxon>
        <taxon>Dikarya</taxon>
        <taxon>Ascomycota</taxon>
        <taxon>Pezizomycotina</taxon>
        <taxon>Dothideomycetes</taxon>
        <taxon>Dothideomycetes incertae sedis</taxon>
        <taxon>Peltaster</taxon>
    </lineage>
</organism>
<keyword evidence="7" id="KW-0732">Signal</keyword>